<feature type="region of interest" description="Disordered" evidence="1">
    <location>
        <begin position="1"/>
        <end position="33"/>
    </location>
</feature>
<protein>
    <submittedName>
        <fullName evidence="2">Uncharacterized protein</fullName>
    </submittedName>
</protein>
<sequence length="112" mass="12720">MDRGQKAAPPKKQKERRASHPERPNCTHNNTEQRQETVAKAHYAFSLSVEGCRKDRQCQSMDLTVCCVIGLAGSGRGRGAVCQSIEGWCSAVLLLHGKKTHFWRMKYDRLQY</sequence>
<comment type="caution">
    <text evidence="2">The sequence shown here is derived from an EMBL/GenBank/DDBJ whole genome shotgun (WGS) entry which is preliminary data.</text>
</comment>
<dbReference type="EMBL" id="BPLR01014869">
    <property type="protein sequence ID" value="GIY71922.1"/>
    <property type="molecule type" value="Genomic_DNA"/>
</dbReference>
<name>A0AAV4VNW5_CAEEX</name>
<reference evidence="2 3" key="1">
    <citation type="submission" date="2021-06" db="EMBL/GenBank/DDBJ databases">
        <title>Caerostris extrusa draft genome.</title>
        <authorList>
            <person name="Kono N."/>
            <person name="Arakawa K."/>
        </authorList>
    </citation>
    <scope>NUCLEOTIDE SEQUENCE [LARGE SCALE GENOMIC DNA]</scope>
</reference>
<dbReference type="Proteomes" id="UP001054945">
    <property type="component" value="Unassembled WGS sequence"/>
</dbReference>
<feature type="compositionally biased region" description="Basic and acidic residues" evidence="1">
    <location>
        <begin position="16"/>
        <end position="33"/>
    </location>
</feature>
<accession>A0AAV4VNW5</accession>
<dbReference type="AlphaFoldDB" id="A0AAV4VNW5"/>
<organism evidence="2 3">
    <name type="scientific">Caerostris extrusa</name>
    <name type="common">Bark spider</name>
    <name type="synonym">Caerostris bankana</name>
    <dbReference type="NCBI Taxonomy" id="172846"/>
    <lineage>
        <taxon>Eukaryota</taxon>
        <taxon>Metazoa</taxon>
        <taxon>Ecdysozoa</taxon>
        <taxon>Arthropoda</taxon>
        <taxon>Chelicerata</taxon>
        <taxon>Arachnida</taxon>
        <taxon>Araneae</taxon>
        <taxon>Araneomorphae</taxon>
        <taxon>Entelegynae</taxon>
        <taxon>Araneoidea</taxon>
        <taxon>Araneidae</taxon>
        <taxon>Caerostris</taxon>
    </lineage>
</organism>
<evidence type="ECO:0000256" key="1">
    <source>
        <dbReference type="SAM" id="MobiDB-lite"/>
    </source>
</evidence>
<evidence type="ECO:0000313" key="3">
    <source>
        <dbReference type="Proteomes" id="UP001054945"/>
    </source>
</evidence>
<gene>
    <name evidence="2" type="ORF">CEXT_531071</name>
</gene>
<proteinExistence type="predicted"/>
<keyword evidence="3" id="KW-1185">Reference proteome</keyword>
<evidence type="ECO:0000313" key="2">
    <source>
        <dbReference type="EMBL" id="GIY71922.1"/>
    </source>
</evidence>